<comment type="catalytic activity">
    <reaction evidence="14">
        <text>tRNA(Glu) + L-glutamate + ATP = L-glutamyl-tRNA(Glu) + AMP + diphosphate</text>
        <dbReference type="Rhea" id="RHEA:23540"/>
        <dbReference type="Rhea" id="RHEA-COMP:9663"/>
        <dbReference type="Rhea" id="RHEA-COMP:9680"/>
        <dbReference type="ChEBI" id="CHEBI:29985"/>
        <dbReference type="ChEBI" id="CHEBI:30616"/>
        <dbReference type="ChEBI" id="CHEBI:33019"/>
        <dbReference type="ChEBI" id="CHEBI:78442"/>
        <dbReference type="ChEBI" id="CHEBI:78520"/>
        <dbReference type="ChEBI" id="CHEBI:456215"/>
        <dbReference type="EC" id="6.1.1.17"/>
    </reaction>
    <physiologicalReaction direction="left-to-right" evidence="14">
        <dbReference type="Rhea" id="RHEA:23541"/>
    </physiologicalReaction>
</comment>
<sequence length="532" mass="61495">MSYCKKIFYLSLYKYTVKRFFSSSATEFRGVRVRFAPSPTGHLHLGGLRTALYNYLFAKLHGGKFILRIEDTDQTRLVPDAVEKLENDLKWVGIIPDESPLKGGPYGPYKQSERLSLYRPRLDDWMMTKKNESYHCFCSDRRLDLLRREALRSRQIPRYDNRCRHLSESEVKEKLEEGKPSCIRFKLSSDEQTFDDAVYGRISYNIALNEGDPVIMKTDGFPTYHFANVVDDHLMNISHVLRGVEWQISTTKHIMLYRAFGWKPPIYAHLPLILNPDGSKLSKRQGDIRVENFRNEGIFPEALLNYVVDAGGGFSKDTERKSSKIYSTPELAQQFDLKAIKPSSCHLSPDRLTEFNSYALERKLQDEKEILKLTENVKTLVTRTFQSRMESENLQLQDKYIVSVLNWSKNRITTLNDLVKDELAFLWTVPSHQVLQNLAEDSNINVLQDIKVQLSTQQGTEFTKDHLKIILKDFSIKTQFPFNRLMKLLRHAVSGLKEGPGVAEMMEILGQTSTLSRLDRAITFLKTVKTKQ</sequence>
<dbReference type="PANTHER" id="PTHR43311:SF2">
    <property type="entry name" value="GLUTAMATE--TRNA LIGASE, MITOCHONDRIAL-RELATED"/>
    <property type="match status" value="1"/>
</dbReference>
<feature type="domain" description="Glutamyl/glutaminyl-tRNA synthetase class Ib catalytic" evidence="18">
    <location>
        <begin position="31"/>
        <end position="337"/>
    </location>
</feature>
<name>A0AAD8AC67_DIPPU</name>
<evidence type="ECO:0000256" key="3">
    <source>
        <dbReference type="ARBA" id="ARBA00012835"/>
    </source>
</evidence>
<dbReference type="AlphaFoldDB" id="A0AAD8AC67"/>
<evidence type="ECO:0000256" key="17">
    <source>
        <dbReference type="RuleBase" id="RU363037"/>
    </source>
</evidence>
<evidence type="ECO:0000256" key="7">
    <source>
        <dbReference type="ARBA" id="ARBA00022917"/>
    </source>
</evidence>
<keyword evidence="6 17" id="KW-0067">ATP-binding</keyword>
<dbReference type="NCBIfam" id="TIGR00464">
    <property type="entry name" value="gltX_bact"/>
    <property type="match status" value="1"/>
</dbReference>
<dbReference type="GO" id="GO:0005524">
    <property type="term" value="F:ATP binding"/>
    <property type="evidence" value="ECO:0007669"/>
    <property type="project" value="UniProtKB-KW"/>
</dbReference>
<evidence type="ECO:0000256" key="15">
    <source>
        <dbReference type="ARBA" id="ARBA00047479"/>
    </source>
</evidence>
<comment type="catalytic activity">
    <reaction evidence="16">
        <text>tRNA(Gln) + L-glutamate + ATP = L-glutamyl-tRNA(Gln) + AMP + diphosphate</text>
        <dbReference type="Rhea" id="RHEA:64612"/>
        <dbReference type="Rhea" id="RHEA-COMP:9662"/>
        <dbReference type="Rhea" id="RHEA-COMP:9684"/>
        <dbReference type="ChEBI" id="CHEBI:29985"/>
        <dbReference type="ChEBI" id="CHEBI:30616"/>
        <dbReference type="ChEBI" id="CHEBI:33019"/>
        <dbReference type="ChEBI" id="CHEBI:78442"/>
        <dbReference type="ChEBI" id="CHEBI:78520"/>
        <dbReference type="ChEBI" id="CHEBI:456215"/>
    </reaction>
    <physiologicalReaction direction="left-to-right" evidence="16">
        <dbReference type="Rhea" id="RHEA:64613"/>
    </physiologicalReaction>
</comment>
<keyword evidence="7 17" id="KW-0648">Protein biosynthesis</keyword>
<comment type="catalytic activity">
    <reaction evidence="15">
        <text>tRNA(Glx) + L-glutamate + ATP = L-glutamyl-tRNA(Glx) + AMP + diphosphate</text>
        <dbReference type="Rhea" id="RHEA:18397"/>
        <dbReference type="Rhea" id="RHEA-COMP:9713"/>
        <dbReference type="Rhea" id="RHEA-COMP:9716"/>
        <dbReference type="ChEBI" id="CHEBI:29985"/>
        <dbReference type="ChEBI" id="CHEBI:30616"/>
        <dbReference type="ChEBI" id="CHEBI:33019"/>
        <dbReference type="ChEBI" id="CHEBI:78442"/>
        <dbReference type="ChEBI" id="CHEBI:78520"/>
        <dbReference type="ChEBI" id="CHEBI:456215"/>
        <dbReference type="EC" id="6.1.1.24"/>
    </reaction>
    <physiologicalReaction direction="left-to-right" evidence="15">
        <dbReference type="Rhea" id="RHEA:18398"/>
    </physiologicalReaction>
</comment>
<evidence type="ECO:0000256" key="14">
    <source>
        <dbReference type="ARBA" id="ARBA00047366"/>
    </source>
</evidence>
<keyword evidence="4 17" id="KW-0436">Ligase</keyword>
<evidence type="ECO:0000256" key="12">
    <source>
        <dbReference type="ARBA" id="ARBA00044251"/>
    </source>
</evidence>
<dbReference type="Pfam" id="PF19269">
    <property type="entry name" value="Anticodon_2"/>
    <property type="match status" value="1"/>
</dbReference>
<keyword evidence="5 17" id="KW-0547">Nucleotide-binding</keyword>
<comment type="similarity">
    <text evidence="2">Belongs to the class-I aminoacyl-tRNA synthetase family. Glutamate--tRNA ligase type 1 subfamily.</text>
</comment>
<dbReference type="GO" id="GO:0050561">
    <property type="term" value="F:glutamate-tRNA(Gln) ligase activity"/>
    <property type="evidence" value="ECO:0007669"/>
    <property type="project" value="UniProtKB-EC"/>
</dbReference>
<evidence type="ECO:0000259" key="19">
    <source>
        <dbReference type="Pfam" id="PF19269"/>
    </source>
</evidence>
<evidence type="ECO:0000259" key="18">
    <source>
        <dbReference type="Pfam" id="PF00749"/>
    </source>
</evidence>
<protein>
    <recommendedName>
        <fullName evidence="11">Nondiscriminating glutamyl-tRNA synthetase EARS2, mitochondrial</fullName>
        <ecNumber evidence="3">6.1.1.17</ecNumber>
        <ecNumber evidence="10">6.1.1.24</ecNumber>
    </recommendedName>
    <alternativeName>
        <fullName evidence="13">Glutamate--tRNA(Gln) ligase EARS2, mitochondrial</fullName>
    </alternativeName>
    <alternativeName>
        <fullName evidence="9">Glutamyl-tRNA synthetase</fullName>
    </alternativeName>
    <alternativeName>
        <fullName evidence="12">Mitochondrial glutamyl-tRNA synthetase</fullName>
    </alternativeName>
</protein>
<gene>
    <name evidence="20" type="ORF">L9F63_027091</name>
</gene>
<dbReference type="GO" id="GO:0000049">
    <property type="term" value="F:tRNA binding"/>
    <property type="evidence" value="ECO:0007669"/>
    <property type="project" value="InterPro"/>
</dbReference>
<comment type="caution">
    <text evidence="20">The sequence shown here is derived from an EMBL/GenBank/DDBJ whole genome shotgun (WGS) entry which is preliminary data.</text>
</comment>
<evidence type="ECO:0000256" key="4">
    <source>
        <dbReference type="ARBA" id="ARBA00022598"/>
    </source>
</evidence>
<dbReference type="InterPro" id="IPR000924">
    <property type="entry name" value="Glu/Gln-tRNA-synth"/>
</dbReference>
<dbReference type="SUPFAM" id="SSF48163">
    <property type="entry name" value="An anticodon-binding domain of class I aminoacyl-tRNA synthetases"/>
    <property type="match status" value="1"/>
</dbReference>
<dbReference type="EC" id="6.1.1.17" evidence="3"/>
<keyword evidence="8 17" id="KW-0030">Aminoacyl-tRNA synthetase</keyword>
<dbReference type="EMBL" id="JASPKZ010002027">
    <property type="protein sequence ID" value="KAJ9596284.1"/>
    <property type="molecule type" value="Genomic_DNA"/>
</dbReference>
<evidence type="ECO:0000256" key="5">
    <source>
        <dbReference type="ARBA" id="ARBA00022741"/>
    </source>
</evidence>
<dbReference type="PROSITE" id="PS00178">
    <property type="entry name" value="AA_TRNA_LIGASE_I"/>
    <property type="match status" value="1"/>
</dbReference>
<dbReference type="EC" id="6.1.1.24" evidence="10"/>
<dbReference type="InterPro" id="IPR008925">
    <property type="entry name" value="aa_tRNA-synth_I_cd-bd_sf"/>
</dbReference>
<proteinExistence type="inferred from homology"/>
<dbReference type="PRINTS" id="PR00987">
    <property type="entry name" value="TRNASYNTHGLU"/>
</dbReference>
<dbReference type="InterPro" id="IPR014729">
    <property type="entry name" value="Rossmann-like_a/b/a_fold"/>
</dbReference>
<dbReference type="InterPro" id="IPR020058">
    <property type="entry name" value="Glu/Gln-tRNA-synth_Ib_cat-dom"/>
</dbReference>
<evidence type="ECO:0000313" key="20">
    <source>
        <dbReference type="EMBL" id="KAJ9596284.1"/>
    </source>
</evidence>
<dbReference type="GO" id="GO:0005739">
    <property type="term" value="C:mitochondrion"/>
    <property type="evidence" value="ECO:0007669"/>
    <property type="project" value="UniProtKB-SubCell"/>
</dbReference>
<dbReference type="SUPFAM" id="SSF52374">
    <property type="entry name" value="Nucleotidylyl transferase"/>
    <property type="match status" value="1"/>
</dbReference>
<dbReference type="Proteomes" id="UP001233999">
    <property type="component" value="Unassembled WGS sequence"/>
</dbReference>
<dbReference type="Pfam" id="PF00749">
    <property type="entry name" value="tRNA-synt_1c"/>
    <property type="match status" value="1"/>
</dbReference>
<keyword evidence="21" id="KW-1185">Reference proteome</keyword>
<dbReference type="InterPro" id="IPR004527">
    <property type="entry name" value="Glu-tRNA-ligase_bac/mito"/>
</dbReference>
<accession>A0AAD8AC67</accession>
<evidence type="ECO:0000256" key="2">
    <source>
        <dbReference type="ARBA" id="ARBA00007894"/>
    </source>
</evidence>
<evidence type="ECO:0000256" key="9">
    <source>
        <dbReference type="ARBA" id="ARBA00030865"/>
    </source>
</evidence>
<evidence type="ECO:0000256" key="6">
    <source>
        <dbReference type="ARBA" id="ARBA00022840"/>
    </source>
</evidence>
<dbReference type="InterPro" id="IPR001412">
    <property type="entry name" value="aa-tRNA-synth_I_CS"/>
</dbReference>
<dbReference type="Gene3D" id="1.10.10.350">
    <property type="match status" value="1"/>
</dbReference>
<dbReference type="PANTHER" id="PTHR43311">
    <property type="entry name" value="GLUTAMATE--TRNA LIGASE"/>
    <property type="match status" value="1"/>
</dbReference>
<evidence type="ECO:0000256" key="11">
    <source>
        <dbReference type="ARBA" id="ARBA00044142"/>
    </source>
</evidence>
<evidence type="ECO:0000256" key="13">
    <source>
        <dbReference type="ARBA" id="ARBA00044313"/>
    </source>
</evidence>
<dbReference type="GO" id="GO:0008270">
    <property type="term" value="F:zinc ion binding"/>
    <property type="evidence" value="ECO:0007669"/>
    <property type="project" value="InterPro"/>
</dbReference>
<dbReference type="CDD" id="cd00808">
    <property type="entry name" value="GluRS_core"/>
    <property type="match status" value="1"/>
</dbReference>
<reference evidence="20" key="2">
    <citation type="submission" date="2023-05" db="EMBL/GenBank/DDBJ databases">
        <authorList>
            <person name="Fouks B."/>
        </authorList>
    </citation>
    <scope>NUCLEOTIDE SEQUENCE</scope>
    <source>
        <strain evidence="20">Stay&amp;Tobe</strain>
        <tissue evidence="20">Testes</tissue>
    </source>
</reference>
<evidence type="ECO:0000256" key="10">
    <source>
        <dbReference type="ARBA" id="ARBA00044054"/>
    </source>
</evidence>
<dbReference type="InterPro" id="IPR045462">
    <property type="entry name" value="aa-tRNA-synth_I_cd-bd"/>
</dbReference>
<comment type="subcellular location">
    <subcellularLocation>
        <location evidence="1">Mitochondrion</location>
    </subcellularLocation>
</comment>
<dbReference type="GO" id="GO:0004818">
    <property type="term" value="F:glutamate-tRNA ligase activity"/>
    <property type="evidence" value="ECO:0007669"/>
    <property type="project" value="UniProtKB-EC"/>
</dbReference>
<dbReference type="InterPro" id="IPR033910">
    <property type="entry name" value="GluRS_core"/>
</dbReference>
<dbReference type="InterPro" id="IPR049940">
    <property type="entry name" value="GluQ/Sye"/>
</dbReference>
<dbReference type="InterPro" id="IPR020751">
    <property type="entry name" value="aa-tRNA-synth_I_codon-bd_sub2"/>
</dbReference>
<evidence type="ECO:0000313" key="21">
    <source>
        <dbReference type="Proteomes" id="UP001233999"/>
    </source>
</evidence>
<evidence type="ECO:0000256" key="8">
    <source>
        <dbReference type="ARBA" id="ARBA00023146"/>
    </source>
</evidence>
<dbReference type="Gene3D" id="3.40.50.620">
    <property type="entry name" value="HUPs"/>
    <property type="match status" value="1"/>
</dbReference>
<evidence type="ECO:0000256" key="16">
    <source>
        <dbReference type="ARBA" id="ARBA00047689"/>
    </source>
</evidence>
<evidence type="ECO:0000256" key="1">
    <source>
        <dbReference type="ARBA" id="ARBA00004173"/>
    </source>
</evidence>
<reference evidence="20" key="1">
    <citation type="journal article" date="2023" name="IScience">
        <title>Live-bearing cockroach genome reveals convergent evolutionary mechanisms linked to viviparity in insects and beyond.</title>
        <authorList>
            <person name="Fouks B."/>
            <person name="Harrison M.C."/>
            <person name="Mikhailova A.A."/>
            <person name="Marchal E."/>
            <person name="English S."/>
            <person name="Carruthers M."/>
            <person name="Jennings E.C."/>
            <person name="Chiamaka E.L."/>
            <person name="Frigard R.A."/>
            <person name="Pippel M."/>
            <person name="Attardo G.M."/>
            <person name="Benoit J.B."/>
            <person name="Bornberg-Bauer E."/>
            <person name="Tobe S.S."/>
        </authorList>
    </citation>
    <scope>NUCLEOTIDE SEQUENCE</scope>
    <source>
        <strain evidence="20">Stay&amp;Tobe</strain>
    </source>
</reference>
<organism evidence="20 21">
    <name type="scientific">Diploptera punctata</name>
    <name type="common">Pacific beetle cockroach</name>
    <dbReference type="NCBI Taxonomy" id="6984"/>
    <lineage>
        <taxon>Eukaryota</taxon>
        <taxon>Metazoa</taxon>
        <taxon>Ecdysozoa</taxon>
        <taxon>Arthropoda</taxon>
        <taxon>Hexapoda</taxon>
        <taxon>Insecta</taxon>
        <taxon>Pterygota</taxon>
        <taxon>Neoptera</taxon>
        <taxon>Polyneoptera</taxon>
        <taxon>Dictyoptera</taxon>
        <taxon>Blattodea</taxon>
        <taxon>Blaberoidea</taxon>
        <taxon>Blaberidae</taxon>
        <taxon>Diplopterinae</taxon>
        <taxon>Diploptera</taxon>
    </lineage>
</organism>
<feature type="domain" description="Aminoacyl-tRNA synthetase class I anticodon-binding" evidence="19">
    <location>
        <begin position="396"/>
        <end position="522"/>
    </location>
</feature>
<dbReference type="FunFam" id="3.40.50.620:FF:000045">
    <property type="entry name" value="Glutamate--tRNA ligase, mitochondrial"/>
    <property type="match status" value="1"/>
</dbReference>
<dbReference type="GO" id="GO:0006424">
    <property type="term" value="P:glutamyl-tRNA aminoacylation"/>
    <property type="evidence" value="ECO:0007669"/>
    <property type="project" value="InterPro"/>
</dbReference>
<dbReference type="HAMAP" id="MF_00022">
    <property type="entry name" value="Glu_tRNA_synth_type1"/>
    <property type="match status" value="1"/>
</dbReference>